<proteinExistence type="inferred from homology"/>
<dbReference type="RefSeq" id="WP_157727947.1">
    <property type="nucleotide sequence ID" value="NZ_CP017703.1"/>
</dbReference>
<evidence type="ECO:0000313" key="4">
    <source>
        <dbReference type="Proteomes" id="UP000214606"/>
    </source>
</evidence>
<dbReference type="InterPro" id="IPR011067">
    <property type="entry name" value="Plasmid_toxin/cell-grow_inhib"/>
</dbReference>
<sequence>MTGFLNRENWKQIERGYEFEAAILYPSDTKRPLSFFIPNKNNPLEGKIVDQIGNFSPEIIEGRPRAREQQVVVTIKPRKVIIVTNNIINQNEEFEYILIAPINTIKLSEKSKDWYEKLIYDEHPIFTYIPKGNIERYVDLSQIMTIHKSLLLTKYDKIPDERMELIDENLLQCLSLGIIKEEAENIIKNQNIEI</sequence>
<dbReference type="EMBL" id="CP017703">
    <property type="protein sequence ID" value="ASS91022.1"/>
    <property type="molecule type" value="Genomic_DNA"/>
</dbReference>
<protein>
    <recommendedName>
        <fullName evidence="5">PemK-like protein</fullName>
    </recommendedName>
</protein>
<evidence type="ECO:0000256" key="1">
    <source>
        <dbReference type="ARBA" id="ARBA00007521"/>
    </source>
</evidence>
<comment type="similarity">
    <text evidence="1">Belongs to the PemK/MazF family.</text>
</comment>
<organism evidence="3 4">
    <name type="scientific">Aeribacillus pallidus</name>
    <dbReference type="NCBI Taxonomy" id="33936"/>
    <lineage>
        <taxon>Bacteria</taxon>
        <taxon>Bacillati</taxon>
        <taxon>Bacillota</taxon>
        <taxon>Bacilli</taxon>
        <taxon>Bacillales</taxon>
        <taxon>Bacillaceae</taxon>
        <taxon>Aeribacillus</taxon>
    </lineage>
</organism>
<name>A0A223E6Y4_9BACI</name>
<accession>A0A223E6Y4</accession>
<keyword evidence="2" id="KW-1277">Toxin-antitoxin system</keyword>
<dbReference type="GO" id="GO:0003677">
    <property type="term" value="F:DNA binding"/>
    <property type="evidence" value="ECO:0007669"/>
    <property type="project" value="InterPro"/>
</dbReference>
<dbReference type="KEGG" id="apak:AP3564_13030"/>
<dbReference type="AlphaFoldDB" id="A0A223E6Y4"/>
<evidence type="ECO:0008006" key="5">
    <source>
        <dbReference type="Google" id="ProtNLM"/>
    </source>
</evidence>
<dbReference type="Gene3D" id="2.30.30.110">
    <property type="match status" value="1"/>
</dbReference>
<dbReference type="Proteomes" id="UP000214606">
    <property type="component" value="Chromosome"/>
</dbReference>
<dbReference type="Pfam" id="PF02452">
    <property type="entry name" value="PemK_toxin"/>
    <property type="match status" value="1"/>
</dbReference>
<dbReference type="SUPFAM" id="SSF50118">
    <property type="entry name" value="Cell growth inhibitor/plasmid maintenance toxic component"/>
    <property type="match status" value="1"/>
</dbReference>
<reference evidence="3 4" key="1">
    <citation type="submission" date="2016-10" db="EMBL/GenBank/DDBJ databases">
        <title>The whole genome sequencing and assembly of Aeribacillus pallidus KCTC3564 strain.</title>
        <authorList>
            <person name="Lee Y.-J."/>
            <person name="Park M.-K."/>
            <person name="Yi H."/>
            <person name="Bahn Y.-S."/>
            <person name="Kim J.F."/>
            <person name="Lee D.-W."/>
        </authorList>
    </citation>
    <scope>NUCLEOTIDE SEQUENCE [LARGE SCALE GENOMIC DNA]</scope>
    <source>
        <strain evidence="3 4">KCTC3564</strain>
    </source>
</reference>
<evidence type="ECO:0000256" key="2">
    <source>
        <dbReference type="ARBA" id="ARBA00022649"/>
    </source>
</evidence>
<gene>
    <name evidence="3" type="ORF">AP3564_13030</name>
</gene>
<dbReference type="InterPro" id="IPR003477">
    <property type="entry name" value="PemK-like"/>
</dbReference>
<evidence type="ECO:0000313" key="3">
    <source>
        <dbReference type="EMBL" id="ASS91022.1"/>
    </source>
</evidence>